<dbReference type="KEGG" id="tcy:Thicy_1162"/>
<keyword evidence="3 5" id="KW-1133">Transmembrane helix</keyword>
<accession>F6D8S8</accession>
<dbReference type="EMBL" id="CP002776">
    <property type="protein sequence ID" value="AEG31929.1"/>
    <property type="molecule type" value="Genomic_DNA"/>
</dbReference>
<dbReference type="InterPro" id="IPR007452">
    <property type="entry name" value="TamB_C"/>
</dbReference>
<protein>
    <recommendedName>
        <fullName evidence="6">Translocation and assembly module TamB C-terminal domain-containing protein</fullName>
    </recommendedName>
</protein>
<proteinExistence type="predicted"/>
<sequence length="1316" mass="147913">MLLKFKKHFLRLILKTTSALASIVLLLLGVTSLAGLWVISHPSAPQTLYNWASTSPLTADYWPDGFAIGALKGPLYQELTLQDLYLPIQDASGADLNELTIEELRLSWLLHRLFLQEVTIKNLDIIRPQLRITNTNKPEEKTTPLDWASLKDLSFDTADLHQIFTPITALGWSINLQQLTLVDLQLEQAGQSLDISQAQVGLRWQQQQLILDQLDIEAFNTKVELTGSLHIHSLQHTNISWQGAIHQWDGFSGLPTNLAKQLAELDTTLPAMTFNGHLNLHEDQLSIHLDLSGPIDISLQQKLAGNEQAVDWDTHIELRRSDHDLLSRLKLPLALEHFQLTSQGQGSWYAQSLEAHQQLQLQIGQLPTISLQNRIGFQPNVYDETEMNAQLAFTLANHGTVHQALMVNLDNKTGQLLVNTKGFALPGTQRDNRQAWSLSLETAVHLLDWDTRSIILSIPEINLEGLPATFKFSGHALSQLTNSNTYQLDWLTSDVSYGEVKGEFDVMLQLAKDRSQFLLDSLRFQLGDAQLNLTAQLENDLHINLNLSAPNLTTLHPDIAGSLQGTVQVHQTVDRTDWIDSLRSAQLDQSWQVKQLEWLNNLLEDARLTTSGSLENLLTHDINFTVNNLTDKKAGIPLLEKMEFNRQAVDNETHNHLRLTQPELSLNIHLNDSWPKPINIDALKDWQTWQKTGMTPHFTLDELSIDAPIIGTWQLLETTHGHWQGLAEGLTLNPLCLQQGTTATFCIESEQHRIRWQGQQLPWQAWLAPFKPDNITLLGEFNIQGRLDWHPPMSAHNPSENIDWNLNNSINWPYFSINVQTPEVALPLTVLNWRNELGVTPNQLHLISRAQLNQQGELDTEIKLSKLATDSWNDAKIDGQFLLNIVDLYLAEDWQNLLTIHQQRLKLSGALSGNVSAPDIQGHLDLALGFDLPLLGLADQRVEITSTVNYPISAAAPLTLNGRWLQPQDNQVDLSISYDPSLLTPADTDLDNTTTTPIFIRVDSENVQLLNTSLGDINSQIGIQINYHPDAIQVLGGIKLQNTQLNLALVTGQSRTPISGDEVLLDAQGQPVIIEETGLPLFLDFTVGFGEDVQIRGLDARIWLGGEINLVQTPQRPEIQGFGKVHIERGHLNIDRRNRVEIDRSSFNFNGPLDNPRLDVSLFRVVDQTTARLNITGQATRPQFVFYATPTQSQARTINMLIFGRAGDLQNEPNYESQMLTALYKLGLQNNLPILSDLTQTLGIEDIYFDVQDREVNNLMLGRAINEQIYINYAHNLSGVGQSAVQVFFNLTPNWLIKSESGENSNAIDLIYRLER</sequence>
<dbReference type="STRING" id="717773.Thicy_1162"/>
<evidence type="ECO:0000313" key="8">
    <source>
        <dbReference type="Proteomes" id="UP000009232"/>
    </source>
</evidence>
<evidence type="ECO:0000256" key="1">
    <source>
        <dbReference type="ARBA" id="ARBA00004167"/>
    </source>
</evidence>
<name>F6D8S8_THICA</name>
<keyword evidence="4 5" id="KW-0472">Membrane</keyword>
<gene>
    <name evidence="7" type="ordered locus">Thicy_1162</name>
</gene>
<dbReference type="RefSeq" id="WP_013835705.1">
    <property type="nucleotide sequence ID" value="NC_015581.1"/>
</dbReference>
<evidence type="ECO:0000313" key="7">
    <source>
        <dbReference type="EMBL" id="AEG31929.1"/>
    </source>
</evidence>
<evidence type="ECO:0000256" key="2">
    <source>
        <dbReference type="ARBA" id="ARBA00022692"/>
    </source>
</evidence>
<feature type="transmembrane region" description="Helical" evidence="5">
    <location>
        <begin position="12"/>
        <end position="39"/>
    </location>
</feature>
<evidence type="ECO:0000256" key="3">
    <source>
        <dbReference type="ARBA" id="ARBA00022989"/>
    </source>
</evidence>
<dbReference type="Pfam" id="PF04357">
    <property type="entry name" value="TamB"/>
    <property type="match status" value="1"/>
</dbReference>
<dbReference type="GO" id="GO:0097347">
    <property type="term" value="C:TAM protein secretion complex"/>
    <property type="evidence" value="ECO:0007669"/>
    <property type="project" value="TreeGrafter"/>
</dbReference>
<dbReference type="PANTHER" id="PTHR36985:SF1">
    <property type="entry name" value="TRANSLOCATION AND ASSEMBLY MODULE SUBUNIT TAMB"/>
    <property type="match status" value="1"/>
</dbReference>
<evidence type="ECO:0000256" key="5">
    <source>
        <dbReference type="SAM" id="Phobius"/>
    </source>
</evidence>
<dbReference type="PANTHER" id="PTHR36985">
    <property type="entry name" value="TRANSLOCATION AND ASSEMBLY MODULE SUBUNIT TAMB"/>
    <property type="match status" value="1"/>
</dbReference>
<dbReference type="eggNOG" id="COG2911">
    <property type="taxonomic scope" value="Bacteria"/>
</dbReference>
<evidence type="ECO:0000256" key="4">
    <source>
        <dbReference type="ARBA" id="ARBA00023136"/>
    </source>
</evidence>
<dbReference type="Proteomes" id="UP000009232">
    <property type="component" value="Chromosome"/>
</dbReference>
<evidence type="ECO:0000259" key="6">
    <source>
        <dbReference type="Pfam" id="PF04357"/>
    </source>
</evidence>
<dbReference type="GO" id="GO:0009306">
    <property type="term" value="P:protein secretion"/>
    <property type="evidence" value="ECO:0007669"/>
    <property type="project" value="InterPro"/>
</dbReference>
<keyword evidence="8" id="KW-1185">Reference proteome</keyword>
<dbReference type="GO" id="GO:0005886">
    <property type="term" value="C:plasma membrane"/>
    <property type="evidence" value="ECO:0007669"/>
    <property type="project" value="InterPro"/>
</dbReference>
<feature type="domain" description="Translocation and assembly module TamB C-terminal" evidence="6">
    <location>
        <begin position="990"/>
        <end position="1315"/>
    </location>
</feature>
<organism evidence="7 8">
    <name type="scientific">Thiomicrospira cyclica (strain DSM 14477 / JCM 11371 / ALM1)</name>
    <name type="common">Thioalkalimicrobium cyclicum</name>
    <dbReference type="NCBI Taxonomy" id="717773"/>
    <lineage>
        <taxon>Bacteria</taxon>
        <taxon>Pseudomonadati</taxon>
        <taxon>Pseudomonadota</taxon>
        <taxon>Gammaproteobacteria</taxon>
        <taxon>Thiotrichales</taxon>
        <taxon>Piscirickettsiaceae</taxon>
        <taxon>Thiomicrospira</taxon>
    </lineage>
</organism>
<keyword evidence="2 5" id="KW-0812">Transmembrane</keyword>
<dbReference type="OrthoDB" id="5555605at2"/>
<reference evidence="7 8" key="1">
    <citation type="submission" date="2011-05" db="EMBL/GenBank/DDBJ databases">
        <title>Complete sequence of Thioalkalimicrobium cyclicum ALM1.</title>
        <authorList>
            <consortium name="US DOE Joint Genome Institute"/>
            <person name="Lucas S."/>
            <person name="Han J."/>
            <person name="Lapidus A."/>
            <person name="Cheng J.-F."/>
            <person name="Goodwin L."/>
            <person name="Pitluck S."/>
            <person name="Peters L."/>
            <person name="Mikhailova N."/>
            <person name="Davenport K."/>
            <person name="Han C."/>
            <person name="Tapia R."/>
            <person name="Land M."/>
            <person name="Hauser L."/>
            <person name="Kyrpides N."/>
            <person name="Ivanova N."/>
            <person name="Pagani I."/>
            <person name="Kappler U."/>
            <person name="Woyke T."/>
        </authorList>
    </citation>
    <scope>NUCLEOTIDE SEQUENCE [LARGE SCALE GENOMIC DNA]</scope>
    <source>
        <strain evidence="8">DSM 14477 / JCM 11371 / ALM1</strain>
    </source>
</reference>
<dbReference type="HOGENOM" id="CLU_260243_0_0_6"/>
<comment type="subcellular location">
    <subcellularLocation>
        <location evidence="1">Membrane</location>
        <topology evidence="1">Single-pass membrane protein</topology>
    </subcellularLocation>
</comment>